<dbReference type="EMBL" id="KN840544">
    <property type="protein sequence ID" value="KIP05409.1"/>
    <property type="molecule type" value="Genomic_DNA"/>
</dbReference>
<keyword evidence="3" id="KW-1185">Reference proteome</keyword>
<reference evidence="2 3" key="1">
    <citation type="journal article" date="2014" name="PLoS Genet.">
        <title>Analysis of the Phlebiopsis gigantea genome, transcriptome and secretome provides insight into its pioneer colonization strategies of wood.</title>
        <authorList>
            <person name="Hori C."/>
            <person name="Ishida T."/>
            <person name="Igarashi K."/>
            <person name="Samejima M."/>
            <person name="Suzuki H."/>
            <person name="Master E."/>
            <person name="Ferreira P."/>
            <person name="Ruiz-Duenas F.J."/>
            <person name="Held B."/>
            <person name="Canessa P."/>
            <person name="Larrondo L.F."/>
            <person name="Schmoll M."/>
            <person name="Druzhinina I.S."/>
            <person name="Kubicek C.P."/>
            <person name="Gaskell J.A."/>
            <person name="Kersten P."/>
            <person name="St John F."/>
            <person name="Glasner J."/>
            <person name="Sabat G."/>
            <person name="Splinter BonDurant S."/>
            <person name="Syed K."/>
            <person name="Yadav J."/>
            <person name="Mgbeahuruike A.C."/>
            <person name="Kovalchuk A."/>
            <person name="Asiegbu F.O."/>
            <person name="Lackner G."/>
            <person name="Hoffmeister D."/>
            <person name="Rencoret J."/>
            <person name="Gutierrez A."/>
            <person name="Sun H."/>
            <person name="Lindquist E."/>
            <person name="Barry K."/>
            <person name="Riley R."/>
            <person name="Grigoriev I.V."/>
            <person name="Henrissat B."/>
            <person name="Kues U."/>
            <person name="Berka R.M."/>
            <person name="Martinez A.T."/>
            <person name="Covert S.F."/>
            <person name="Blanchette R.A."/>
            <person name="Cullen D."/>
        </authorList>
    </citation>
    <scope>NUCLEOTIDE SEQUENCE [LARGE SCALE GENOMIC DNA]</scope>
    <source>
        <strain evidence="2 3">11061_1 CR5-6</strain>
    </source>
</reference>
<sequence>MSSSSQSASHLYAEQLVRNGHGMPLWYPEPHEATGEVQIGDVGFIDNGVFFRLFNAMKSSTADINSNGVPQGFEPLPPTGYTVHKTDNYLQEGPICTTSVSYQRIQAGVQAELSPVPLSLSTTYTFKRSSDKGAIAFMRKPATLERVVKSLHFVKYMLANYASWHAFARRTRGLYLSPEDIVLVYGHVKTSEWSLTAFNEHASTSSAIKFCVSAAGRLGAEFTFENGSTVHRSPEQRHSPLSPFHAESPPRRDQCMFIRYYKLLPRFPLVPTRRIRSKQKPGDARMAKQPHSSNDGLRFWQGRAAGGQSQNSFTSSSGSRNGVSRTMAEQGPPHIACGGSQLHWDEMDKTGMGNAGAADVLHPSSGNLPYCGDDVTWQTRSRTDQQESDEDEDEDKVYKAKDPLDDLLCCMLEQETSAKIAIASHDDLYNICSADAWPDDLPSFLRRQRLKIELKNSAARLRTAKSSALPASSGAPALALAVHAVSTYEDGRAAAASQSERRMPSISIEANSMERSLSGEPFSTPICREKYGMDVASRANGPLPIWHSPAPPNPLLPEGETSRHYSRLLLNQTSEYDGLEMACPRSHPWLPAVGVTDR</sequence>
<evidence type="ECO:0000313" key="2">
    <source>
        <dbReference type="EMBL" id="KIP05409.1"/>
    </source>
</evidence>
<organism evidence="2 3">
    <name type="scientific">Phlebiopsis gigantea (strain 11061_1 CR5-6)</name>
    <name type="common">White-rot fungus</name>
    <name type="synonym">Peniophora gigantea</name>
    <dbReference type="NCBI Taxonomy" id="745531"/>
    <lineage>
        <taxon>Eukaryota</taxon>
        <taxon>Fungi</taxon>
        <taxon>Dikarya</taxon>
        <taxon>Basidiomycota</taxon>
        <taxon>Agaricomycotina</taxon>
        <taxon>Agaricomycetes</taxon>
        <taxon>Polyporales</taxon>
        <taxon>Phanerochaetaceae</taxon>
        <taxon>Phlebiopsis</taxon>
    </lineage>
</organism>
<name>A0A0C3NKA5_PHLG1</name>
<accession>A0A0C3NKA5</accession>
<feature type="compositionally biased region" description="Acidic residues" evidence="1">
    <location>
        <begin position="386"/>
        <end position="395"/>
    </location>
</feature>
<dbReference type="Proteomes" id="UP000053257">
    <property type="component" value="Unassembled WGS sequence"/>
</dbReference>
<dbReference type="AlphaFoldDB" id="A0A0C3NKA5"/>
<feature type="region of interest" description="Disordered" evidence="1">
    <location>
        <begin position="272"/>
        <end position="341"/>
    </location>
</feature>
<protein>
    <submittedName>
        <fullName evidence="2">Uncharacterized protein</fullName>
    </submittedName>
</protein>
<gene>
    <name evidence="2" type="ORF">PHLGIDRAFT_152182</name>
</gene>
<evidence type="ECO:0000313" key="3">
    <source>
        <dbReference type="Proteomes" id="UP000053257"/>
    </source>
</evidence>
<proteinExistence type="predicted"/>
<feature type="region of interest" description="Disordered" evidence="1">
    <location>
        <begin position="371"/>
        <end position="398"/>
    </location>
</feature>
<evidence type="ECO:0000256" key="1">
    <source>
        <dbReference type="SAM" id="MobiDB-lite"/>
    </source>
</evidence>
<dbReference type="HOGENOM" id="CLU_456420_0_0_1"/>
<feature type="region of interest" description="Disordered" evidence="1">
    <location>
        <begin position="228"/>
        <end position="248"/>
    </location>
</feature>
<feature type="compositionally biased region" description="Low complexity" evidence="1">
    <location>
        <begin position="306"/>
        <end position="326"/>
    </location>
</feature>
<dbReference type="STRING" id="745531.A0A0C3NKA5"/>
<dbReference type="OrthoDB" id="2662290at2759"/>